<dbReference type="Gene3D" id="2.40.160.20">
    <property type="match status" value="1"/>
</dbReference>
<evidence type="ECO:0000313" key="1">
    <source>
        <dbReference type="EMBL" id="MBB5742358.1"/>
    </source>
</evidence>
<keyword evidence="2" id="KW-1185">Reference proteome</keyword>
<dbReference type="Pfam" id="PF11578">
    <property type="entry name" value="DUF3237"/>
    <property type="match status" value="1"/>
</dbReference>
<reference evidence="1 2" key="1">
    <citation type="submission" date="2020-08" db="EMBL/GenBank/DDBJ databases">
        <title>Sequencing the genomes of 1000 actinobacteria strains.</title>
        <authorList>
            <person name="Klenk H.-P."/>
        </authorList>
    </citation>
    <scope>NUCLEOTIDE SEQUENCE [LARGE SCALE GENOMIC DNA]</scope>
    <source>
        <strain evidence="1 2">DSM 24823</strain>
    </source>
</reference>
<dbReference type="PANTHER" id="PTHR37315:SF1">
    <property type="entry name" value="UPF0311 PROTEIN BLR7842"/>
    <property type="match status" value="1"/>
</dbReference>
<protein>
    <submittedName>
        <fullName evidence="1">Uncharacterized protein</fullName>
    </submittedName>
</protein>
<dbReference type="Proteomes" id="UP000517712">
    <property type="component" value="Unassembled WGS sequence"/>
</dbReference>
<comment type="caution">
    <text evidence="1">The sequence shown here is derived from an EMBL/GenBank/DDBJ whole genome shotgun (WGS) entry which is preliminary data.</text>
</comment>
<dbReference type="InterPro" id="IPR020915">
    <property type="entry name" value="UPF0311"/>
</dbReference>
<organism evidence="1 2">
    <name type="scientific">Microbacterium ginsengiterrae</name>
    <dbReference type="NCBI Taxonomy" id="546115"/>
    <lineage>
        <taxon>Bacteria</taxon>
        <taxon>Bacillati</taxon>
        <taxon>Actinomycetota</taxon>
        <taxon>Actinomycetes</taxon>
        <taxon>Micrococcales</taxon>
        <taxon>Microbacteriaceae</taxon>
        <taxon>Microbacterium</taxon>
    </lineage>
</organism>
<dbReference type="EMBL" id="JACHMU010000001">
    <property type="protein sequence ID" value="MBB5742358.1"/>
    <property type="molecule type" value="Genomic_DNA"/>
</dbReference>
<dbReference type="PANTHER" id="PTHR37315">
    <property type="entry name" value="UPF0311 PROTEIN BLR7842"/>
    <property type="match status" value="1"/>
</dbReference>
<gene>
    <name evidence="1" type="ORF">HD600_000855</name>
</gene>
<accession>A0A7W9CB46</accession>
<sequence>MELVHFAKLTAKPNSKPDFAGLTPLGQRVVVGVTEGSLVGDRIAAAQRGDSAADWLTIGPDGTAIPDVRMALKTEDGAFLYMEYRGRGDASAGIDGSTMYTAITFETADPRYTWLNSSLFVGKGSIDIAAGIVAYDVYQVR</sequence>
<dbReference type="RefSeq" id="WP_144793067.1">
    <property type="nucleotide sequence ID" value="NZ_BAAAPG010000001.1"/>
</dbReference>
<dbReference type="AlphaFoldDB" id="A0A7W9CB46"/>
<proteinExistence type="predicted"/>
<name>A0A7W9CB46_9MICO</name>
<evidence type="ECO:0000313" key="2">
    <source>
        <dbReference type="Proteomes" id="UP000517712"/>
    </source>
</evidence>